<dbReference type="PROSITE" id="PS50005">
    <property type="entry name" value="TPR"/>
    <property type="match status" value="4"/>
</dbReference>
<dbReference type="EMBL" id="RIZI01000189">
    <property type="protein sequence ID" value="RNF58803.1"/>
    <property type="molecule type" value="Genomic_DNA"/>
</dbReference>
<proteinExistence type="predicted"/>
<evidence type="ECO:0000256" key="2">
    <source>
        <dbReference type="ARBA" id="ARBA00022803"/>
    </source>
</evidence>
<feature type="repeat" description="TPR" evidence="3">
    <location>
        <begin position="140"/>
        <end position="173"/>
    </location>
</feature>
<evidence type="ECO:0000256" key="3">
    <source>
        <dbReference type="PROSITE-ProRule" id="PRU00339"/>
    </source>
</evidence>
<dbReference type="PANTHER" id="PTHR45586:SF1">
    <property type="entry name" value="LIPOPOLYSACCHARIDE ASSEMBLY PROTEIN B"/>
    <property type="match status" value="1"/>
</dbReference>
<dbReference type="PROSITE" id="PS50293">
    <property type="entry name" value="TPR_REGION"/>
    <property type="match status" value="1"/>
</dbReference>
<dbReference type="InterPro" id="IPR019734">
    <property type="entry name" value="TPR_rpt"/>
</dbReference>
<evidence type="ECO:0000313" key="4">
    <source>
        <dbReference type="EMBL" id="RNF58803.1"/>
    </source>
</evidence>
<dbReference type="Gene3D" id="1.25.40.10">
    <property type="entry name" value="Tetratricopeptide repeat domain"/>
    <property type="match status" value="2"/>
</dbReference>
<gene>
    <name evidence="4" type="ORF">EC580_12135</name>
</gene>
<reference evidence="4" key="1">
    <citation type="submission" date="2018-10" db="EMBL/GenBank/DDBJ databases">
        <title>Acidithiobacillus sulfuriphilus sp. nov.: an extremely acidophilic sulfur-oxidizing chemolithotroph isolated from a neutral pH environment.</title>
        <authorList>
            <person name="Falagan C."/>
            <person name="Moya-Beltran A."/>
            <person name="Quatrini R."/>
            <person name="Johnson D.B."/>
        </authorList>
    </citation>
    <scope>NUCLEOTIDE SEQUENCE [LARGE SCALE GENOMIC DNA]</scope>
    <source>
        <strain evidence="4">CJ-2</strain>
    </source>
</reference>
<name>A0A3M8QR98_9PROT</name>
<dbReference type="OrthoDB" id="9766710at2"/>
<feature type="repeat" description="TPR" evidence="3">
    <location>
        <begin position="480"/>
        <end position="513"/>
    </location>
</feature>
<feature type="repeat" description="TPR" evidence="3">
    <location>
        <begin position="242"/>
        <end position="275"/>
    </location>
</feature>
<dbReference type="AlphaFoldDB" id="A0A3M8QR98"/>
<feature type="repeat" description="TPR" evidence="3">
    <location>
        <begin position="208"/>
        <end position="241"/>
    </location>
</feature>
<dbReference type="Pfam" id="PF13174">
    <property type="entry name" value="TPR_6"/>
    <property type="match status" value="1"/>
</dbReference>
<dbReference type="SUPFAM" id="SSF48452">
    <property type="entry name" value="TPR-like"/>
    <property type="match status" value="2"/>
</dbReference>
<keyword evidence="1" id="KW-0677">Repeat</keyword>
<organism evidence="4">
    <name type="scientific">Acidithiobacillus sulfuriphilus</name>
    <dbReference type="NCBI Taxonomy" id="1867749"/>
    <lineage>
        <taxon>Bacteria</taxon>
        <taxon>Pseudomonadati</taxon>
        <taxon>Pseudomonadota</taxon>
        <taxon>Acidithiobacillia</taxon>
        <taxon>Acidithiobacillales</taxon>
        <taxon>Acidithiobacillaceae</taxon>
        <taxon>Acidithiobacillus</taxon>
    </lineage>
</organism>
<dbReference type="Pfam" id="PF14559">
    <property type="entry name" value="TPR_19"/>
    <property type="match status" value="3"/>
</dbReference>
<dbReference type="PANTHER" id="PTHR45586">
    <property type="entry name" value="TPR REPEAT-CONTAINING PROTEIN PA4667"/>
    <property type="match status" value="1"/>
</dbReference>
<accession>A0A3M8QR98</accession>
<dbReference type="Pfam" id="PF13432">
    <property type="entry name" value="TPR_16"/>
    <property type="match status" value="1"/>
</dbReference>
<dbReference type="InterPro" id="IPR011990">
    <property type="entry name" value="TPR-like_helical_dom_sf"/>
</dbReference>
<sequence>MTGEQLYYLLVAEFATLRHDPQLAIPAWREAARQSSSAKVLARATAVAAGFGDFPGALKLARRWRQVAPDSAAAAQYEAALLLTTGQESRAIALLQETVTRFPNDTRVTLQLADLLMSHGRPGEAQRLLQALISKDPRSAPAYFALGRLYLTQHRMDAAVTQLQKALALRPAWQEAAITLAEALRISQGPTAALRSIQSFTASHPEASMARQYLASLYLRMGGVEQAYRIYQNLARQNPQDPEIALSLGLIDMDRQDWAGARQALHEALRLAPHSPAPVYYLGRLYEAQGQWAEALQWYQRITSGPLFPEVELRSARIDYLLGHREKAMRQLQDLAARYPKQAQIPLLEAELRLDEGKAQEALSVLHDALQRLPDQPELWYEQGVIEEGLKDYPAMEKAMREVIRLAPNDAQAYNFIGFSLVERHTRLGEAETLLNKAIALAPESPEILDSLGWLYHVQGLNEKALPYLQKAHAAMPTDAEVSGHLGEVLWALQRYDEARQVWQDALRYHPDDATLQTLVARPRP</sequence>
<comment type="caution">
    <text evidence="4">The sequence shown here is derived from an EMBL/GenBank/DDBJ whole genome shotgun (WGS) entry which is preliminary data.</text>
</comment>
<dbReference type="SMART" id="SM00028">
    <property type="entry name" value="TPR"/>
    <property type="match status" value="10"/>
</dbReference>
<evidence type="ECO:0000256" key="1">
    <source>
        <dbReference type="ARBA" id="ARBA00022737"/>
    </source>
</evidence>
<protein>
    <submittedName>
        <fullName evidence="4">Tetratricopeptide repeat protein</fullName>
    </submittedName>
</protein>
<dbReference type="InterPro" id="IPR051012">
    <property type="entry name" value="CellSynth/LPSAsmb/PSIAsmb"/>
</dbReference>
<keyword evidence="2 3" id="KW-0802">TPR repeat</keyword>